<dbReference type="HOGENOM" id="CLU_438784_0_0_1"/>
<proteinExistence type="predicted"/>
<sequence>MQLSITQLVIGTPPSIKHPNIHIVVDGVERTYNEKSILAEGRKAFIEVDEFWLIYTDSFAIKSGCNASISITSNNITVGSIVVNKLPLGIGRYYKKEFKIQRHLPDNMFMDIIVERLARRDESTAEIVADLTDSFNHLSIPPNTHQTPAYIETTRTGNDKAIYNIGSLLTEEQPGMPTSNKPNASCLKQSMAKEAAIPAVNKEKNSAKPSAPSPPSNAKIAIFPIKEGAVNNAAKIFSKMPSPPGMRVLPAVNILEKTDSAIKTLFPKVGWKPVLSIKGSLYESPVLNESELSARWVEIENDFKKKFCIKREVQKTDFLKKDNAVKKERILCERQEFLLSIVFESLKKSKLSLDHICNQLVKWTETKEAITDIDSIVNLSAVFPHKDNCNKIIIAKHALTEVESKVKFCLENSCTKDKFLLIKYVQWADSSLASLIHTLQETRKSLIFVENDKQLPRFLMLLLRMGNLVNYKYAETANKFPAKGFYLSSVSAFSKCSAEIINEDGRKNSLLEFLIITVSDKIDFKKIVSSYSFFKTIQLKSLKDHYAMVRTGYDEVNLLDEFVGKKEKLHRIFLLIRECEYLISEIDTKIFVLSKLYADTPEYISENMIDVITSIEKCSHLFK</sequence>
<protein>
    <recommendedName>
        <fullName evidence="1">FH2 domain-containing protein</fullName>
    </recommendedName>
</protein>
<evidence type="ECO:0000313" key="3">
    <source>
        <dbReference type="Proteomes" id="UP000002872"/>
    </source>
</evidence>
<dbReference type="InterPro" id="IPR015425">
    <property type="entry name" value="FH2_Formin"/>
</dbReference>
<dbReference type="AlphaFoldDB" id="I3EIV0"/>
<dbReference type="EMBL" id="GL870877">
    <property type="protein sequence ID" value="EIJ89147.1"/>
    <property type="molecule type" value="Genomic_DNA"/>
</dbReference>
<keyword evidence="3" id="KW-1185">Reference proteome</keyword>
<dbReference type="InParanoid" id="I3EIV0"/>
<dbReference type="OMA" id="VSAFSKC"/>
<reference evidence="2" key="1">
    <citation type="submission" date="2011-01" db="EMBL/GenBank/DDBJ databases">
        <title>The Genome Sequence of Nematocida parisii strain ERTm3.</title>
        <authorList>
            <consortium name="The Broad Institute Genome Sequencing Platform"/>
            <consortium name="The Broad Institute Genome Sequencing Center for Infectious Disease"/>
            <person name="Cuomo C."/>
            <person name="Troemel E."/>
            <person name="Young S.K."/>
            <person name="Zeng Q."/>
            <person name="Gargeya S."/>
            <person name="Fitzgerald M."/>
            <person name="Haas B."/>
            <person name="Abouelleil A."/>
            <person name="Alvarado L."/>
            <person name="Arachchi H.M."/>
            <person name="Berlin A."/>
            <person name="Chapman S.B."/>
            <person name="Gearin G."/>
            <person name="Goldberg J."/>
            <person name="Griggs A."/>
            <person name="Gujja S."/>
            <person name="Hansen M."/>
            <person name="Heiman D."/>
            <person name="Howarth C."/>
            <person name="Larimer J."/>
            <person name="Lui A."/>
            <person name="MacDonald P.J.P."/>
            <person name="McCowen C."/>
            <person name="Montmayeur A."/>
            <person name="Murphy C."/>
            <person name="Neiman D."/>
            <person name="Pearson M."/>
            <person name="Priest M."/>
            <person name="Roberts A."/>
            <person name="Saif S."/>
            <person name="Shea T."/>
            <person name="Sisk P."/>
            <person name="Stolte C."/>
            <person name="Sykes S."/>
            <person name="Wortman J."/>
            <person name="Nusbaum C."/>
            <person name="Birren B."/>
        </authorList>
    </citation>
    <scope>NUCLEOTIDE SEQUENCE</scope>
    <source>
        <strain evidence="2">ERTm3</strain>
    </source>
</reference>
<dbReference type="SUPFAM" id="SSF101447">
    <property type="entry name" value="Formin homology 2 domain (FH2 domain)"/>
    <property type="match status" value="1"/>
</dbReference>
<dbReference type="OrthoDB" id="2195729at2759"/>
<accession>I3EIV0</accession>
<evidence type="ECO:0000313" key="2">
    <source>
        <dbReference type="EMBL" id="EIJ89147.1"/>
    </source>
</evidence>
<gene>
    <name evidence="2" type="ORF">NEQG_00966</name>
</gene>
<dbReference type="STRING" id="935791.I3EIV0"/>
<dbReference type="Proteomes" id="UP000002872">
    <property type="component" value="Unassembled WGS sequence"/>
</dbReference>
<dbReference type="Gene3D" id="1.20.58.2220">
    <property type="entry name" value="Formin, FH2 domain"/>
    <property type="match status" value="1"/>
</dbReference>
<dbReference type="Pfam" id="PF02181">
    <property type="entry name" value="FH2"/>
    <property type="match status" value="1"/>
</dbReference>
<dbReference type="InterPro" id="IPR042201">
    <property type="entry name" value="FH2_Formin_sf"/>
</dbReference>
<dbReference type="VEuPathDB" id="MicrosporidiaDB:NEQG_00966"/>
<name>I3EIV0_NEMP3</name>
<feature type="domain" description="FH2" evidence="1">
    <location>
        <begin position="298"/>
        <end position="523"/>
    </location>
</feature>
<evidence type="ECO:0000259" key="1">
    <source>
        <dbReference type="Pfam" id="PF02181"/>
    </source>
</evidence>
<organism evidence="2 3">
    <name type="scientific">Nematocida parisii (strain ERTm3)</name>
    <name type="common">Nematode killer fungus</name>
    <dbReference type="NCBI Taxonomy" id="935791"/>
    <lineage>
        <taxon>Eukaryota</taxon>
        <taxon>Fungi</taxon>
        <taxon>Fungi incertae sedis</taxon>
        <taxon>Microsporidia</taxon>
        <taxon>Nematocida</taxon>
    </lineage>
</organism>